<keyword evidence="5" id="KW-1185">Reference proteome</keyword>
<keyword evidence="2" id="KW-0812">Transmembrane</keyword>
<keyword evidence="2" id="KW-1133">Transmembrane helix</keyword>
<comment type="caution">
    <text evidence="4">The sequence shown here is derived from an EMBL/GenBank/DDBJ whole genome shotgun (WGS) entry which is preliminary data.</text>
</comment>
<feature type="region of interest" description="Disordered" evidence="1">
    <location>
        <begin position="145"/>
        <end position="175"/>
    </location>
</feature>
<reference evidence="4 5" key="1">
    <citation type="journal article" date="2024" name="Commun. Biol.">
        <title>Comparative genomic analysis of thermophilic fungi reveals convergent evolutionary adaptations and gene losses.</title>
        <authorList>
            <person name="Steindorff A.S."/>
            <person name="Aguilar-Pontes M.V."/>
            <person name="Robinson A.J."/>
            <person name="Andreopoulos B."/>
            <person name="LaButti K."/>
            <person name="Kuo A."/>
            <person name="Mondo S."/>
            <person name="Riley R."/>
            <person name="Otillar R."/>
            <person name="Haridas S."/>
            <person name="Lipzen A."/>
            <person name="Grimwood J."/>
            <person name="Schmutz J."/>
            <person name="Clum A."/>
            <person name="Reid I.D."/>
            <person name="Moisan M.C."/>
            <person name="Butler G."/>
            <person name="Nguyen T.T.M."/>
            <person name="Dewar K."/>
            <person name="Conant G."/>
            <person name="Drula E."/>
            <person name="Henrissat B."/>
            <person name="Hansel C."/>
            <person name="Singer S."/>
            <person name="Hutchinson M.I."/>
            <person name="de Vries R.P."/>
            <person name="Natvig D.O."/>
            <person name="Powell A.J."/>
            <person name="Tsang A."/>
            <person name="Grigoriev I.V."/>
        </authorList>
    </citation>
    <scope>NUCLEOTIDE SEQUENCE [LARGE SCALE GENOMIC DNA]</scope>
    <source>
        <strain evidence="4 5">CBS 494.80</strain>
    </source>
</reference>
<proteinExistence type="predicted"/>
<evidence type="ECO:0000313" key="4">
    <source>
        <dbReference type="EMBL" id="KAL2069083.1"/>
    </source>
</evidence>
<evidence type="ECO:0000313" key="5">
    <source>
        <dbReference type="Proteomes" id="UP001595075"/>
    </source>
</evidence>
<dbReference type="Proteomes" id="UP001595075">
    <property type="component" value="Unassembled WGS sequence"/>
</dbReference>
<gene>
    <name evidence="4" type="ORF">VTL71DRAFT_15421</name>
</gene>
<evidence type="ECO:0000256" key="1">
    <source>
        <dbReference type="SAM" id="MobiDB-lite"/>
    </source>
</evidence>
<evidence type="ECO:0000256" key="3">
    <source>
        <dbReference type="SAM" id="SignalP"/>
    </source>
</evidence>
<feature type="compositionally biased region" description="Low complexity" evidence="1">
    <location>
        <begin position="145"/>
        <end position="174"/>
    </location>
</feature>
<feature type="chain" id="PRO_5045564102" evidence="3">
    <location>
        <begin position="20"/>
        <end position="274"/>
    </location>
</feature>
<evidence type="ECO:0000256" key="2">
    <source>
        <dbReference type="SAM" id="Phobius"/>
    </source>
</evidence>
<keyword evidence="3" id="KW-0732">Signal</keyword>
<organism evidence="4 5">
    <name type="scientific">Oculimacula yallundae</name>
    <dbReference type="NCBI Taxonomy" id="86028"/>
    <lineage>
        <taxon>Eukaryota</taxon>
        <taxon>Fungi</taxon>
        <taxon>Dikarya</taxon>
        <taxon>Ascomycota</taxon>
        <taxon>Pezizomycotina</taxon>
        <taxon>Leotiomycetes</taxon>
        <taxon>Helotiales</taxon>
        <taxon>Ploettnerulaceae</taxon>
        <taxon>Oculimacula</taxon>
    </lineage>
</organism>
<accession>A0ABR4CIP8</accession>
<feature type="signal peptide" evidence="3">
    <location>
        <begin position="1"/>
        <end position="19"/>
    </location>
</feature>
<protein>
    <submittedName>
        <fullName evidence="4">Uncharacterized protein</fullName>
    </submittedName>
</protein>
<feature type="region of interest" description="Disordered" evidence="1">
    <location>
        <begin position="239"/>
        <end position="274"/>
    </location>
</feature>
<keyword evidence="2" id="KW-0472">Membrane</keyword>
<sequence>MLRHAFLTLFLVDVSIAVGQTCIWKDGTTAKDYSPCVNSTQTSGTCCFTGEACLETGLCYSQLGIIYRGACINQWGGGGCPTYCDSISDKWANIYPCAFKGSGSTFGPESWSCGAGGTDLCTASNQSFVLKLAAPGNVKRIAGSPEASNSATLSSSGTATSSSNTSANTSPGAAQEPSIDQKLAFAKNGTAIGLGVALGVVALLWAATAFWLFRTNHRQKATIALLTGSTTLEVKDEPRWRGGHQQSHTEVEGHVVGSEMDGTARKPQPAELGY</sequence>
<feature type="transmembrane region" description="Helical" evidence="2">
    <location>
        <begin position="191"/>
        <end position="213"/>
    </location>
</feature>
<dbReference type="EMBL" id="JAZHXI010000008">
    <property type="protein sequence ID" value="KAL2069083.1"/>
    <property type="molecule type" value="Genomic_DNA"/>
</dbReference>
<name>A0ABR4CIP8_9HELO</name>